<gene>
    <name evidence="2" type="ORF">PGQ11_010419</name>
</gene>
<accession>A0ABR2IAJ0</accession>
<feature type="compositionally biased region" description="Polar residues" evidence="1">
    <location>
        <begin position="134"/>
        <end position="149"/>
    </location>
</feature>
<proteinExistence type="predicted"/>
<protein>
    <submittedName>
        <fullName evidence="2">Uncharacterized protein</fullName>
    </submittedName>
</protein>
<feature type="region of interest" description="Disordered" evidence="1">
    <location>
        <begin position="379"/>
        <end position="403"/>
    </location>
</feature>
<feature type="region of interest" description="Disordered" evidence="1">
    <location>
        <begin position="39"/>
        <end position="106"/>
    </location>
</feature>
<dbReference type="Proteomes" id="UP001390339">
    <property type="component" value="Unassembled WGS sequence"/>
</dbReference>
<feature type="region of interest" description="Disordered" evidence="1">
    <location>
        <begin position="121"/>
        <end position="173"/>
    </location>
</feature>
<evidence type="ECO:0000313" key="3">
    <source>
        <dbReference type="Proteomes" id="UP001390339"/>
    </source>
</evidence>
<evidence type="ECO:0000313" key="2">
    <source>
        <dbReference type="EMBL" id="KAK8859685.1"/>
    </source>
</evidence>
<name>A0ABR2IAJ0_9PEZI</name>
<organism evidence="2 3">
    <name type="scientific">Apiospora arundinis</name>
    <dbReference type="NCBI Taxonomy" id="335852"/>
    <lineage>
        <taxon>Eukaryota</taxon>
        <taxon>Fungi</taxon>
        <taxon>Dikarya</taxon>
        <taxon>Ascomycota</taxon>
        <taxon>Pezizomycotina</taxon>
        <taxon>Sordariomycetes</taxon>
        <taxon>Xylariomycetidae</taxon>
        <taxon>Amphisphaeriales</taxon>
        <taxon>Apiosporaceae</taxon>
        <taxon>Apiospora</taxon>
    </lineage>
</organism>
<feature type="compositionally biased region" description="Low complexity" evidence="1">
    <location>
        <begin position="151"/>
        <end position="165"/>
    </location>
</feature>
<feature type="compositionally biased region" description="Basic and acidic residues" evidence="1">
    <location>
        <begin position="62"/>
        <end position="76"/>
    </location>
</feature>
<dbReference type="EMBL" id="JAPCWZ010000006">
    <property type="protein sequence ID" value="KAK8859685.1"/>
    <property type="molecule type" value="Genomic_DNA"/>
</dbReference>
<sequence>MVYLWLRQRATGSILLRASYRIGTATASRSHLLLLQQQSPKSFTTATPRARYDHWTRRRPIRRDASRSPRASHDGSAEPEQLSRRPSGPANTDTWPSAPPKPHRVRVRDDPLAQLARMSLSHRLSGPAKLATTPIETSPPETVPQNATPQKAAPVEAAPVKATPTEAGSSGPKLLPGQMAKLLDLVDTHRKPLISYLPDEALFVRHAKKKLPIGLFEHRKTVNTDPNQLYKIRFYNKMRESLLSKLSVHHRRFRGALLANVQRLFSLHGATNEFHRPLGLKKLLKHGENDESRIVRGEFRDQVFDKEDTRATLELLPTGQAALLWIQMIPMRWISEYNSQKPSYETPLKQYKWASLVENRPWNALANVLELSPNRTLKAPSVSPSSPDYQVWPTEEARSNPPLPSKEVARRVLFMHVMPLFMEMYGKDGKRANKLWGGDRRNENLPVVFSWQEKYIWCIWRNGPHGPLEMQQTGDWIPEVLPGNRTYEAEQASIEALGLHDLENQIKVKGTKKREKPSLE</sequence>
<evidence type="ECO:0000256" key="1">
    <source>
        <dbReference type="SAM" id="MobiDB-lite"/>
    </source>
</evidence>
<keyword evidence="3" id="KW-1185">Reference proteome</keyword>
<reference evidence="2 3" key="1">
    <citation type="journal article" date="2024" name="IMA Fungus">
        <title>Apiospora arundinis, a panoply of carbohydrate-active enzymes and secondary metabolites.</title>
        <authorList>
            <person name="Sorensen T."/>
            <person name="Petersen C."/>
            <person name="Muurmann A.T."/>
            <person name="Christiansen J.V."/>
            <person name="Brundto M.L."/>
            <person name="Overgaard C.K."/>
            <person name="Boysen A.T."/>
            <person name="Wollenberg R.D."/>
            <person name="Larsen T.O."/>
            <person name="Sorensen J.L."/>
            <person name="Nielsen K.L."/>
            <person name="Sondergaard T.E."/>
        </authorList>
    </citation>
    <scope>NUCLEOTIDE SEQUENCE [LARGE SCALE GENOMIC DNA]</scope>
    <source>
        <strain evidence="2 3">AAU 773</strain>
    </source>
</reference>
<comment type="caution">
    <text evidence="2">The sequence shown here is derived from an EMBL/GenBank/DDBJ whole genome shotgun (WGS) entry which is preliminary data.</text>
</comment>